<feature type="region of interest" description="Disordered" evidence="1">
    <location>
        <begin position="361"/>
        <end position="382"/>
    </location>
</feature>
<keyword evidence="3" id="KW-1185">Reference proteome</keyword>
<feature type="region of interest" description="Disordered" evidence="1">
    <location>
        <begin position="56"/>
        <end position="90"/>
    </location>
</feature>
<accession>A0ABQ9HUT8</accession>
<comment type="caution">
    <text evidence="2">The sequence shown here is derived from an EMBL/GenBank/DDBJ whole genome shotgun (WGS) entry which is preliminary data.</text>
</comment>
<feature type="region of interest" description="Disordered" evidence="1">
    <location>
        <begin position="436"/>
        <end position="463"/>
    </location>
</feature>
<proteinExistence type="predicted"/>
<name>A0ABQ9HUT8_9NEOP</name>
<evidence type="ECO:0000256" key="1">
    <source>
        <dbReference type="SAM" id="MobiDB-lite"/>
    </source>
</evidence>
<protein>
    <submittedName>
        <fullName evidence="2">Uncharacterized protein</fullName>
    </submittedName>
</protein>
<evidence type="ECO:0000313" key="2">
    <source>
        <dbReference type="EMBL" id="KAJ8888162.1"/>
    </source>
</evidence>
<organism evidence="2 3">
    <name type="scientific">Dryococelus australis</name>
    <dbReference type="NCBI Taxonomy" id="614101"/>
    <lineage>
        <taxon>Eukaryota</taxon>
        <taxon>Metazoa</taxon>
        <taxon>Ecdysozoa</taxon>
        <taxon>Arthropoda</taxon>
        <taxon>Hexapoda</taxon>
        <taxon>Insecta</taxon>
        <taxon>Pterygota</taxon>
        <taxon>Neoptera</taxon>
        <taxon>Polyneoptera</taxon>
        <taxon>Phasmatodea</taxon>
        <taxon>Verophasmatodea</taxon>
        <taxon>Anareolatae</taxon>
        <taxon>Phasmatidae</taxon>
        <taxon>Eurycanthinae</taxon>
        <taxon>Dryococelus</taxon>
    </lineage>
</organism>
<feature type="compositionally biased region" description="Basic and acidic residues" evidence="1">
    <location>
        <begin position="56"/>
        <end position="78"/>
    </location>
</feature>
<dbReference type="EMBL" id="JARBHB010000003">
    <property type="protein sequence ID" value="KAJ8888162.1"/>
    <property type="molecule type" value="Genomic_DNA"/>
</dbReference>
<evidence type="ECO:0000313" key="3">
    <source>
        <dbReference type="Proteomes" id="UP001159363"/>
    </source>
</evidence>
<dbReference type="Proteomes" id="UP001159363">
    <property type="component" value="Chromosome 3"/>
</dbReference>
<sequence>MRINILIGSTCKAMNWRAVLPSIRHLYETFDGYPTIHAHTMRVSEEIWKARNSEVLRADSDSRENPPTKEVARHDSPTRKSGVTQPEIEPGSPWWEARWLTTQLPWPQPSHTILCQVHIHTASLLEDILLSLCRGSLQRLEYSELRFLRRTFIPCPRRLLALLSDVFVGMFSVSDWIRVAVGRTIVPHWLNSSVYGYLLVRLMTCSMLVSGPLNYTVLYVKKTASFLHWLLHRCEANVFLTDFHAIGALNCEGHMKYGPMANSQGTRNMAATVNRQLGSHRLHSCRATVSLLASNQGDTGSIHGRATPDFRMWESCLTMPLFGGFSRGSPVPPALPFQRRSTFTSITHIASQDLDGLTSRWQGSRQRRSKLHREARTGQKAAKRTIPALAWSDFGKPRGTEIRTRTQVLPYGEFEVNHWPPRSKIMNWPQYLNLDHTSSSHPNTHINKQSSSTTQAHNPGTHSQPLTFQWWPVLYLQSLNPTQSTEGVDIFHVCAPGCRILPPADDTHSHALLVKEKAMDILPANPRGRAAALLLHPHRHTTDLSKTHPI</sequence>
<gene>
    <name evidence="2" type="ORF">PR048_007649</name>
</gene>
<reference evidence="2 3" key="1">
    <citation type="submission" date="2023-02" db="EMBL/GenBank/DDBJ databases">
        <title>LHISI_Scaffold_Assembly.</title>
        <authorList>
            <person name="Stuart O.P."/>
            <person name="Cleave R."/>
            <person name="Magrath M.J.L."/>
            <person name="Mikheyev A.S."/>
        </authorList>
    </citation>
    <scope>NUCLEOTIDE SEQUENCE [LARGE SCALE GENOMIC DNA]</scope>
    <source>
        <strain evidence="2">Daus_M_001</strain>
        <tissue evidence="2">Leg muscle</tissue>
    </source>
</reference>